<name>A0A3M2RAC3_9HYPO</name>
<feature type="compositionally biased region" description="Acidic residues" evidence="1">
    <location>
        <begin position="265"/>
        <end position="277"/>
    </location>
</feature>
<sequence>MPLSTVLSGLRGCREGRHVRSPVPATTGGSLDKYPKAPSLPTASLCSKTTLDESAVNLPSETFECSEEGWPDAQPRLVPSLAATPTNSFRHSLDDGEKIAPEGSAFAVDKLNEKFARIVRRAEINHKQPAPQQQPFIRASHRIWSLIRRLLCHPHPDDAPDICDRSLKDSASFRATQDAPRVHALACHLCPDGNSNTQDGPAEPLSFHLAQCLDILGNPVSPEAIQSGLVRADKLLLKKIEKRHRQPVSFFLPNCNGSSGRQDDTGTDEDTDTDPDTDTAIGTSIGSDTSVEDEIDTCSSIIDDIDADETCTDDD</sequence>
<feature type="region of interest" description="Disordered" evidence="1">
    <location>
        <begin position="251"/>
        <end position="293"/>
    </location>
</feature>
<dbReference type="Proteomes" id="UP000277212">
    <property type="component" value="Unassembled WGS sequence"/>
</dbReference>
<evidence type="ECO:0000313" key="3">
    <source>
        <dbReference type="Proteomes" id="UP000277212"/>
    </source>
</evidence>
<evidence type="ECO:0000313" key="2">
    <source>
        <dbReference type="EMBL" id="RMJ02203.1"/>
    </source>
</evidence>
<proteinExistence type="predicted"/>
<comment type="caution">
    <text evidence="2">The sequence shown here is derived from an EMBL/GenBank/DDBJ whole genome shotgun (WGS) entry which is preliminary data.</text>
</comment>
<reference evidence="2 3" key="1">
    <citation type="submission" date="2017-06" db="EMBL/GenBank/DDBJ databases">
        <title>Comparative genomic analysis of Ambrosia Fusariam Clade fungi.</title>
        <authorList>
            <person name="Stajich J.E."/>
            <person name="Carrillo J."/>
            <person name="Kijimoto T."/>
            <person name="Eskalen A."/>
            <person name="O'Donnell K."/>
            <person name="Kasson M."/>
        </authorList>
    </citation>
    <scope>NUCLEOTIDE SEQUENCE [LARGE SCALE GENOMIC DNA]</scope>
    <source>
        <strain evidence="2">UCR3666</strain>
    </source>
</reference>
<feature type="region of interest" description="Disordered" evidence="1">
    <location>
        <begin position="17"/>
        <end position="39"/>
    </location>
</feature>
<gene>
    <name evidence="2" type="ORF">CDV36_015527</name>
</gene>
<keyword evidence="3" id="KW-1185">Reference proteome</keyword>
<feature type="compositionally biased region" description="Polar residues" evidence="1">
    <location>
        <begin position="280"/>
        <end position="289"/>
    </location>
</feature>
<accession>A0A3M2RAC3</accession>
<organism evidence="2 3">
    <name type="scientific">Fusarium kuroshium</name>
    <dbReference type="NCBI Taxonomy" id="2010991"/>
    <lineage>
        <taxon>Eukaryota</taxon>
        <taxon>Fungi</taxon>
        <taxon>Dikarya</taxon>
        <taxon>Ascomycota</taxon>
        <taxon>Pezizomycotina</taxon>
        <taxon>Sordariomycetes</taxon>
        <taxon>Hypocreomycetidae</taxon>
        <taxon>Hypocreales</taxon>
        <taxon>Nectriaceae</taxon>
        <taxon>Fusarium</taxon>
        <taxon>Fusarium solani species complex</taxon>
    </lineage>
</organism>
<dbReference type="EMBL" id="NKUJ01000601">
    <property type="protein sequence ID" value="RMJ02203.1"/>
    <property type="molecule type" value="Genomic_DNA"/>
</dbReference>
<evidence type="ECO:0000256" key="1">
    <source>
        <dbReference type="SAM" id="MobiDB-lite"/>
    </source>
</evidence>
<protein>
    <submittedName>
        <fullName evidence="2">Uncharacterized protein</fullName>
    </submittedName>
</protein>
<dbReference type="AlphaFoldDB" id="A0A3M2RAC3"/>